<dbReference type="EMBL" id="AHHH01000236">
    <property type="protein sequence ID" value="ESU40386.1"/>
    <property type="molecule type" value="Genomic_DNA"/>
</dbReference>
<accession>V6TNT5</accession>
<reference evidence="1 2" key="2">
    <citation type="journal article" date="2013" name="Genome Biol. Evol.">
        <title>Genome sequencing of Giardia lamblia genotypes A2 and B isolates (DH and GS) and comparative analysis with the genomes of genotypes A1 and E (WB and Pig).</title>
        <authorList>
            <person name="Adam R.D."/>
            <person name="Dahlstrom E.W."/>
            <person name="Martens C.A."/>
            <person name="Bruno D.P."/>
            <person name="Barbian K.D."/>
            <person name="Ricklefs S.M."/>
            <person name="Hernandez M.M."/>
            <person name="Narla N.P."/>
            <person name="Patel R.B."/>
            <person name="Porcella S.F."/>
            <person name="Nash T.E."/>
        </authorList>
    </citation>
    <scope>NUCLEOTIDE SEQUENCE [LARGE SCALE GENOMIC DNA]</scope>
    <source>
        <strain evidence="1 2">GS</strain>
    </source>
</reference>
<comment type="caution">
    <text evidence="1">The sequence shown here is derived from an EMBL/GenBank/DDBJ whole genome shotgun (WGS) entry which is preliminary data.</text>
</comment>
<protein>
    <submittedName>
        <fullName evidence="1">Uncharacterized protein</fullName>
    </submittedName>
</protein>
<evidence type="ECO:0000313" key="1">
    <source>
        <dbReference type="EMBL" id="ESU40386.1"/>
    </source>
</evidence>
<organism evidence="1 2">
    <name type="scientific">Giardia intestinalis</name>
    <name type="common">Giardia lamblia</name>
    <dbReference type="NCBI Taxonomy" id="5741"/>
    <lineage>
        <taxon>Eukaryota</taxon>
        <taxon>Metamonada</taxon>
        <taxon>Diplomonadida</taxon>
        <taxon>Hexamitidae</taxon>
        <taxon>Giardiinae</taxon>
        <taxon>Giardia</taxon>
    </lineage>
</organism>
<name>V6TNT5_GIAIN</name>
<proteinExistence type="predicted"/>
<evidence type="ECO:0000313" key="2">
    <source>
        <dbReference type="Proteomes" id="UP000018040"/>
    </source>
</evidence>
<reference evidence="2" key="1">
    <citation type="submission" date="2012-02" db="EMBL/GenBank/DDBJ databases">
        <title>Genome sequencing of Giardia lamblia Genotypes A2 and B isolates (DH and GS) and comparative analysis with the genomes of Genotypes A1 and E (WB and Pig).</title>
        <authorList>
            <person name="Adam R."/>
            <person name="Dahlstrom E."/>
            <person name="Martens C."/>
            <person name="Bruno D."/>
            <person name="Barbian K."/>
            <person name="Porcella S.F."/>
            <person name="Nash T."/>
        </authorList>
    </citation>
    <scope>NUCLEOTIDE SEQUENCE</scope>
    <source>
        <strain evidence="2">GS</strain>
    </source>
</reference>
<sequence>MEEPSLSELEQMAQYLQRRITDLKIDAPAAEVPLSGNVIPAGSVFYCRPSRLNEMVKRLGGSSNVQIMDTADTRGFCRGKAKPALPWTNEVYPTDIGPSCAGIDSDTPRIVATVNNNCITPTAWDPIKLFRGSSQRPQQPFYANCYMAKRILYLHPSPLDEYYYKTLFRPELLTQWGKVLDPRISGMDNFPSNAFRSIDQTIIISTNTGGWYGSGMTMVNQVSNYDELVAYRNNVFGYGQGSFALFPDSELCLIQYGPTRYGAIILPVQGGCLMTPTTPAQCIPFKVSVFQVRSNEILSASSTPVLKYGGYDRKNPPGSGPPPAWGRTNIVQIKTLRDVAVTLRAPEEDGGAGEGNK</sequence>
<dbReference type="AlphaFoldDB" id="V6TNT5"/>
<gene>
    <name evidence="1" type="ORF">GSB_154683</name>
</gene>
<dbReference type="Proteomes" id="UP000018040">
    <property type="component" value="Unassembled WGS sequence"/>
</dbReference>
<dbReference type="OrthoDB" id="10488138at2759"/>
<dbReference type="VEuPathDB" id="GiardiaDB:GL50581_1169"/>